<dbReference type="InterPro" id="IPR003010">
    <property type="entry name" value="C-N_Hydrolase"/>
</dbReference>
<proteinExistence type="predicted"/>
<dbReference type="SUPFAM" id="SSF56317">
    <property type="entry name" value="Carbon-nitrogen hydrolase"/>
    <property type="match status" value="1"/>
</dbReference>
<dbReference type="PROSITE" id="PS50263">
    <property type="entry name" value="CN_HYDROLASE"/>
    <property type="match status" value="1"/>
</dbReference>
<dbReference type="OrthoDB" id="201515at2759"/>
<protein>
    <recommendedName>
        <fullName evidence="1">CN hydrolase domain-containing protein</fullName>
    </recommendedName>
</protein>
<gene>
    <name evidence="2" type="ORF">INT44_001617</name>
</gene>
<sequence length="289" mass="32659">MKLKLACCQFAPAWREPQRNMELADLLLKRYTPGDMDVLVLPEMAFTGYCFKSAEDVHPFAEDRTMGKTVRWAVNQAIRLNAFVMVGYPEIVYAGPDEPPAYYNSACLVDRQGKVVTTYQKTFLYEVDEAWAQEGPGFKSMYIEGLGQVGFGICMDLNPYQFKTSFHDFEFAKFHMEQNTELLLCCMAWVGSKGESEEKHMSTIEYWAMRMSPMLDRKPRSKQPTIFVASNRHGLEEGKLEPFFTTCGVTYAGASCVMRLGPPRPVLLDCFDSSDTGVLIVETDVGNGQ</sequence>
<evidence type="ECO:0000313" key="2">
    <source>
        <dbReference type="EMBL" id="KAG2178465.1"/>
    </source>
</evidence>
<organism evidence="2 3">
    <name type="scientific">Umbelopsis vinacea</name>
    <dbReference type="NCBI Taxonomy" id="44442"/>
    <lineage>
        <taxon>Eukaryota</taxon>
        <taxon>Fungi</taxon>
        <taxon>Fungi incertae sedis</taxon>
        <taxon>Mucoromycota</taxon>
        <taxon>Mucoromycotina</taxon>
        <taxon>Umbelopsidomycetes</taxon>
        <taxon>Umbelopsidales</taxon>
        <taxon>Umbelopsidaceae</taxon>
        <taxon>Umbelopsis</taxon>
    </lineage>
</organism>
<dbReference type="InterPro" id="IPR036526">
    <property type="entry name" value="C-N_Hydrolase_sf"/>
</dbReference>
<dbReference type="GO" id="GO:0030163">
    <property type="term" value="P:protein catabolic process"/>
    <property type="evidence" value="ECO:0007669"/>
    <property type="project" value="TreeGrafter"/>
</dbReference>
<dbReference type="Gene3D" id="3.60.110.10">
    <property type="entry name" value="Carbon-nitrogen hydrolase"/>
    <property type="match status" value="1"/>
</dbReference>
<keyword evidence="3" id="KW-1185">Reference proteome</keyword>
<dbReference type="AlphaFoldDB" id="A0A8H7PRA7"/>
<reference evidence="2" key="1">
    <citation type="submission" date="2020-12" db="EMBL/GenBank/DDBJ databases">
        <title>Metabolic potential, ecology and presence of endohyphal bacteria is reflected in genomic diversity of Mucoromycotina.</title>
        <authorList>
            <person name="Muszewska A."/>
            <person name="Okrasinska A."/>
            <person name="Steczkiewicz K."/>
            <person name="Drgas O."/>
            <person name="Orlowska M."/>
            <person name="Perlinska-Lenart U."/>
            <person name="Aleksandrzak-Piekarczyk T."/>
            <person name="Szatraj K."/>
            <person name="Zielenkiewicz U."/>
            <person name="Pilsyk S."/>
            <person name="Malc E."/>
            <person name="Mieczkowski P."/>
            <person name="Kruszewska J.S."/>
            <person name="Biernat P."/>
            <person name="Pawlowska J."/>
        </authorList>
    </citation>
    <scope>NUCLEOTIDE SEQUENCE</scope>
    <source>
        <strain evidence="2">WA0000051536</strain>
    </source>
</reference>
<accession>A0A8H7PRA7</accession>
<dbReference type="EMBL" id="JAEPRA010000011">
    <property type="protein sequence ID" value="KAG2178465.1"/>
    <property type="molecule type" value="Genomic_DNA"/>
</dbReference>
<dbReference type="Pfam" id="PF00795">
    <property type="entry name" value="CN_hydrolase"/>
    <property type="match status" value="1"/>
</dbReference>
<evidence type="ECO:0000313" key="3">
    <source>
        <dbReference type="Proteomes" id="UP000612746"/>
    </source>
</evidence>
<evidence type="ECO:0000259" key="1">
    <source>
        <dbReference type="PROSITE" id="PS50263"/>
    </source>
</evidence>
<dbReference type="PANTHER" id="PTHR11750:SF26">
    <property type="entry name" value="PROTEIN N-TERMINAL AMIDASE"/>
    <property type="match status" value="1"/>
</dbReference>
<dbReference type="GO" id="GO:0008418">
    <property type="term" value="F:protein-N-terminal asparagine amidohydrolase activity"/>
    <property type="evidence" value="ECO:0007669"/>
    <property type="project" value="InterPro"/>
</dbReference>
<dbReference type="GO" id="GO:0070773">
    <property type="term" value="F:protein-N-terminal glutamine amidohydrolase activity"/>
    <property type="evidence" value="ECO:0007669"/>
    <property type="project" value="InterPro"/>
</dbReference>
<feature type="domain" description="CN hydrolase" evidence="1">
    <location>
        <begin position="3"/>
        <end position="285"/>
    </location>
</feature>
<comment type="caution">
    <text evidence="2">The sequence shown here is derived from an EMBL/GenBank/DDBJ whole genome shotgun (WGS) entry which is preliminary data.</text>
</comment>
<dbReference type="PANTHER" id="PTHR11750">
    <property type="entry name" value="PROTEIN N-TERMINAL AMIDASE"/>
    <property type="match status" value="1"/>
</dbReference>
<dbReference type="InterPro" id="IPR039703">
    <property type="entry name" value="Nta1"/>
</dbReference>
<name>A0A8H7PRA7_9FUNG</name>
<dbReference type="Proteomes" id="UP000612746">
    <property type="component" value="Unassembled WGS sequence"/>
</dbReference>